<protein>
    <submittedName>
        <fullName evidence="1 3">Uncharacterized protein</fullName>
    </submittedName>
</protein>
<keyword evidence="2" id="KW-1185">Reference proteome</keyword>
<gene>
    <name evidence="1" type="ORF">SSLN_LOCUS8762</name>
</gene>
<accession>A0A183SX14</accession>
<dbReference type="Proteomes" id="UP000275846">
    <property type="component" value="Unassembled WGS sequence"/>
</dbReference>
<dbReference type="OrthoDB" id="5970161at2759"/>
<organism evidence="3">
    <name type="scientific">Schistocephalus solidus</name>
    <name type="common">Tapeworm</name>
    <dbReference type="NCBI Taxonomy" id="70667"/>
    <lineage>
        <taxon>Eukaryota</taxon>
        <taxon>Metazoa</taxon>
        <taxon>Spiralia</taxon>
        <taxon>Lophotrochozoa</taxon>
        <taxon>Platyhelminthes</taxon>
        <taxon>Cestoda</taxon>
        <taxon>Eucestoda</taxon>
        <taxon>Diphyllobothriidea</taxon>
        <taxon>Diphyllobothriidae</taxon>
        <taxon>Schistocephalus</taxon>
    </lineage>
</organism>
<name>A0A183SX14_SCHSO</name>
<sequence length="139" mass="15252">MTTVRDVQLSDAEVGAAAGDLIYVYYARDLARQKEAPGVHKTGGLMAHISHVSEPHLGDDKAVIRLNIGNADRLGHQHVLSILRFEENIFQQLPAPKPRVHPCGLLPRRKVEEGVDLQDIVICTGSQKKGLLSLQHPTP</sequence>
<reference evidence="3" key="1">
    <citation type="submission" date="2016-06" db="UniProtKB">
        <authorList>
            <consortium name="WormBaseParasite"/>
        </authorList>
    </citation>
    <scope>IDENTIFICATION</scope>
</reference>
<dbReference type="AlphaFoldDB" id="A0A183SX14"/>
<dbReference type="EMBL" id="UYSU01034837">
    <property type="protein sequence ID" value="VDL95147.1"/>
    <property type="molecule type" value="Genomic_DNA"/>
</dbReference>
<evidence type="ECO:0000313" key="2">
    <source>
        <dbReference type="Proteomes" id="UP000275846"/>
    </source>
</evidence>
<reference evidence="1 2" key="2">
    <citation type="submission" date="2018-11" db="EMBL/GenBank/DDBJ databases">
        <authorList>
            <consortium name="Pathogen Informatics"/>
        </authorList>
    </citation>
    <scope>NUCLEOTIDE SEQUENCE [LARGE SCALE GENOMIC DNA]</scope>
    <source>
        <strain evidence="1 2">NST_G2</strain>
    </source>
</reference>
<dbReference type="WBParaSite" id="SSLN_0000909901-mRNA-1">
    <property type="protein sequence ID" value="SSLN_0000909901-mRNA-1"/>
    <property type="gene ID" value="SSLN_0000909901"/>
</dbReference>
<evidence type="ECO:0000313" key="3">
    <source>
        <dbReference type="WBParaSite" id="SSLN_0000909901-mRNA-1"/>
    </source>
</evidence>
<proteinExistence type="predicted"/>
<evidence type="ECO:0000313" key="1">
    <source>
        <dbReference type="EMBL" id="VDL95147.1"/>
    </source>
</evidence>